<name>A0A024SGG6_HYPJR</name>
<gene>
    <name evidence="3" type="ORF">M419DRAFT_128584</name>
</gene>
<evidence type="ECO:0000313" key="4">
    <source>
        <dbReference type="Proteomes" id="UP000024376"/>
    </source>
</evidence>
<keyword evidence="1" id="KW-0812">Transmembrane</keyword>
<dbReference type="Proteomes" id="UP000024376">
    <property type="component" value="Unassembled WGS sequence"/>
</dbReference>
<sequence>MSSWNPSHLAASIMSHIRHHPILFTSAIAIVPLGALMLPSYRGFIDLGPGGLPHNVVGWLLQGALRPLALNNTRDQSLFQKPGIASAYEPHGTTRFLQGELSARRGDRPIIPNYVAPQRQKTEKGDEALVNRMNSHLRDLASHRPETLAVKGSGLEARDNPALWLVGTPLPKYLAKSTKGEIVHVHPEASSHMILSLSDAEEAMAKGWAELHPLSSVMGYLPLPYVMVYAPRDEEEYGVWTRFVDAAVAFTTAELQ</sequence>
<reference evidence="4" key="1">
    <citation type="journal article" date="2013" name="Ind. Biotechnol.">
        <title>Comparative genomics analysis of Trichoderma reesei strains.</title>
        <authorList>
            <person name="Koike H."/>
            <person name="Aerts A."/>
            <person name="LaButti K."/>
            <person name="Grigoriev I.V."/>
            <person name="Baker S.E."/>
        </authorList>
    </citation>
    <scope>NUCLEOTIDE SEQUENCE [LARGE SCALE GENOMIC DNA]</scope>
    <source>
        <strain evidence="4">ATCC 56765 / BCRC 32924 / NRRL 11460 / Rut C-30</strain>
    </source>
</reference>
<accession>A0A024SGG6</accession>
<keyword evidence="1" id="KW-0472">Membrane</keyword>
<dbReference type="AlphaFoldDB" id="A0A024SGG6"/>
<organism evidence="3 4">
    <name type="scientific">Hypocrea jecorina (strain ATCC 56765 / BCRC 32924 / NRRL 11460 / Rut C-30)</name>
    <name type="common">Trichoderma reesei</name>
    <dbReference type="NCBI Taxonomy" id="1344414"/>
    <lineage>
        <taxon>Eukaryota</taxon>
        <taxon>Fungi</taxon>
        <taxon>Dikarya</taxon>
        <taxon>Ascomycota</taxon>
        <taxon>Pezizomycotina</taxon>
        <taxon>Sordariomycetes</taxon>
        <taxon>Hypocreomycetidae</taxon>
        <taxon>Hypocreales</taxon>
        <taxon>Hypocreaceae</taxon>
        <taxon>Trichoderma</taxon>
    </lineage>
</organism>
<dbReference type="OrthoDB" id="5358398at2759"/>
<dbReference type="InterPro" id="IPR040841">
    <property type="entry name" value="Luciferase_dom"/>
</dbReference>
<keyword evidence="1" id="KW-1133">Transmembrane helix</keyword>
<dbReference type="PANTHER" id="PTHR38695">
    <property type="entry name" value="AMINO ACID PERMEASE_ SLC12A DOMAIN-CONTAINING PROTEIN"/>
    <property type="match status" value="1"/>
</dbReference>
<evidence type="ECO:0000313" key="3">
    <source>
        <dbReference type="EMBL" id="ETS03292.1"/>
    </source>
</evidence>
<protein>
    <recommendedName>
        <fullName evidence="2">Luciferase domain-containing protein</fullName>
    </recommendedName>
</protein>
<evidence type="ECO:0000259" key="2">
    <source>
        <dbReference type="Pfam" id="PF17648"/>
    </source>
</evidence>
<feature type="transmembrane region" description="Helical" evidence="1">
    <location>
        <begin position="20"/>
        <end position="38"/>
    </location>
</feature>
<dbReference type="HOGENOM" id="CLU_063954_1_0_1"/>
<dbReference type="KEGG" id="trr:M419DRAFT_128584"/>
<dbReference type="InterPro" id="IPR048273">
    <property type="entry name" value="Luciferase"/>
</dbReference>
<dbReference type="Pfam" id="PF17648">
    <property type="entry name" value="Luciferase"/>
    <property type="match status" value="1"/>
</dbReference>
<dbReference type="EMBL" id="KI911143">
    <property type="protein sequence ID" value="ETS03292.1"/>
    <property type="molecule type" value="Genomic_DNA"/>
</dbReference>
<dbReference type="PANTHER" id="PTHR38695:SF1">
    <property type="entry name" value="AMINO ACID PERMEASE_ SLC12A DOMAIN-CONTAINING PROTEIN"/>
    <property type="match status" value="1"/>
</dbReference>
<proteinExistence type="predicted"/>
<feature type="domain" description="Luciferase" evidence="2">
    <location>
        <begin position="180"/>
        <end position="247"/>
    </location>
</feature>
<evidence type="ECO:0000256" key="1">
    <source>
        <dbReference type="SAM" id="Phobius"/>
    </source>
</evidence>